<feature type="region of interest" description="Disordered" evidence="1">
    <location>
        <begin position="2067"/>
        <end position="2148"/>
    </location>
</feature>
<proteinExistence type="predicted"/>
<feature type="compositionally biased region" description="Polar residues" evidence="1">
    <location>
        <begin position="2135"/>
        <end position="2146"/>
    </location>
</feature>
<dbReference type="Proteomes" id="UP000078419">
    <property type="component" value="Unassembled WGS sequence"/>
</dbReference>
<feature type="compositionally biased region" description="Basic and acidic residues" evidence="1">
    <location>
        <begin position="588"/>
        <end position="610"/>
    </location>
</feature>
<organism evidence="2 3">
    <name type="scientific">Anaplasma phagocytophilum</name>
    <name type="common">Ehrlichia phagocytophila</name>
    <dbReference type="NCBI Taxonomy" id="948"/>
    <lineage>
        <taxon>Bacteria</taxon>
        <taxon>Pseudomonadati</taxon>
        <taxon>Pseudomonadota</taxon>
        <taxon>Alphaproteobacteria</taxon>
        <taxon>Rickettsiales</taxon>
        <taxon>Anaplasmataceae</taxon>
        <taxon>Anaplasma</taxon>
        <taxon>phagocytophilum group</taxon>
    </lineage>
</organism>
<feature type="compositionally biased region" description="Low complexity" evidence="1">
    <location>
        <begin position="995"/>
        <end position="1005"/>
    </location>
</feature>
<name>A0AA45USE7_ANAPH</name>
<feature type="compositionally biased region" description="Low complexity" evidence="1">
    <location>
        <begin position="575"/>
        <end position="586"/>
    </location>
</feature>
<dbReference type="EMBL" id="FLLR01000010">
    <property type="protein sequence ID" value="SBO14034.1"/>
    <property type="molecule type" value="Genomic_DNA"/>
</dbReference>
<feature type="compositionally biased region" description="Low complexity" evidence="1">
    <location>
        <begin position="537"/>
        <end position="548"/>
    </location>
</feature>
<evidence type="ECO:0000256" key="1">
    <source>
        <dbReference type="SAM" id="MobiDB-lite"/>
    </source>
</evidence>
<evidence type="ECO:0000313" key="2">
    <source>
        <dbReference type="EMBL" id="SBO14034.1"/>
    </source>
</evidence>
<accession>A0AA45USE7</accession>
<evidence type="ECO:0000313" key="3">
    <source>
        <dbReference type="Proteomes" id="UP000078419"/>
    </source>
</evidence>
<feature type="compositionally biased region" description="Low complexity" evidence="1">
    <location>
        <begin position="1156"/>
        <end position="1167"/>
    </location>
</feature>
<feature type="region of interest" description="Disordered" evidence="1">
    <location>
        <begin position="510"/>
        <end position="610"/>
    </location>
</feature>
<protein>
    <submittedName>
        <fullName evidence="2">Uncharacterized protein</fullName>
    </submittedName>
</protein>
<feature type="compositionally biased region" description="Basic and acidic residues" evidence="1">
    <location>
        <begin position="524"/>
        <end position="534"/>
    </location>
</feature>
<feature type="region of interest" description="Disordered" evidence="1">
    <location>
        <begin position="994"/>
        <end position="1172"/>
    </location>
</feature>
<comment type="caution">
    <text evidence="2">The sequence shown here is derived from an EMBL/GenBank/DDBJ whole genome shotgun (WGS) entry which is preliminary data.</text>
</comment>
<feature type="compositionally biased region" description="Basic and acidic residues" evidence="1">
    <location>
        <begin position="550"/>
        <end position="572"/>
    </location>
</feature>
<gene>
    <name evidence="2" type="ORF">ANAPC1_00376</name>
</gene>
<reference evidence="3" key="1">
    <citation type="submission" date="2016-03" db="EMBL/GenBank/DDBJ databases">
        <authorList>
            <person name="Loux Valentin"/>
        </authorList>
    </citation>
    <scope>NUCLEOTIDE SEQUENCE [LARGE SCALE GENOMIC DNA]</scope>
    <source>
        <strain evidence="3">C1</strain>
    </source>
</reference>
<feature type="compositionally biased region" description="Basic and acidic residues" evidence="1">
    <location>
        <begin position="2092"/>
        <end position="2110"/>
    </location>
</feature>
<sequence>MSHQGKQRSTSLYISPGKPIGKSSENQLLYYEALVGSGRNADSALPSAQYYFRNNTLIYEDFKVMMAVPKEYQYLTRSSSEAGPHAGKNLFLCNAAGDPLDIKSAILFETKVKPEDGLTSKDAFFDHAERSKAFVVNNKEALLREPYPVTTLNQALQIPENRTLEEAFPEKEIFRIDPASTLLYPENENPTYRPTIKRAGIFAEENTSPIACLSSDSMIFRLSNSDLEIVYSPLPTDIQLAKLQEAPGVKIDLREIFNGQDIDQLLTKTFSQNPSYLLVKGDKHYIASADQLKDHHEINAITYPSDMQTVVQVLAHVGLIPKNESLSPPSDKLYAFRIHVSGKHPNTLLSIETDSYSIPLVQHANSKFLIKLGEPDYSIGTHAVDAEEDSTKTLFDKITHSHQSRYFEILRMFAKENIQCTNSISDSSPLLHVPQGESYSTKHAHYYNRSGIFYRTSTDKPYTEGIKIFHGPSLLHTVHANENSFAPLALEIAPNARSHTNWIISKSFLEQNPATGDGNPDTHTTQEAEEKSDSHGSNSTSDNSNKTNSTKKDAVDKPYVHTTQEAEEKSDSHGSNSTSDNSNKTNSTKKDAVDEPHVHVTQKAEQESEKFLPGPTTLIFQSPKTDADETYQISSVHSSLRKSPYGIIGVPMHGCHFTTDNKLLCGDDFATTLVIPPEYHFLKVIKNINGSYGLTFCNATNQAISPDQLEDISLRPPLLAKLKSLVAADGEHINPSTKNTLGANLDIVNNLLLHPNPPGPAELQQIFHTQKGDKPAFKIVNEDHAAIVSPLNSISSNEKRWLSAGTEYFYKNQDDYYLVQDGALIKKIPIVQEPPSDPVVQYTGFIIVDSKGISLQHSPSSEKDARLVHTYSELEELHGMITNIAHGSSSMHTQVPIMAKVSLQSNLVNTEGPSDIYVILFNNNHTINTPLPGVKFFPEIFTLVYQPRNGSTSVVLATDTDSLLRSAASAPIKVQGSVRTIEKLLALEMQDVEAPTTTTETITPTDDGASGKKPTFVDPDQPKVPGEPTVTKESKGPEVPTVTKDTNMPGEPTVTKETKGTELPTVTKESKGPVEPTVTKETNLPGEPTVTKETKGPVEPTVTKETNLPGEPTVTKESKGPVEPTVTKETNLPGEPTVTKATNVPGEPTVTKESKGPGVPTVPGTPTEHSLPLHMGEKVYTDPKSGKSLFTAYARIAQISKDGEEYSTYIQLPAPRYLSTSDGILLTHPIFSYVYNLAPHHRFVKIAHDANTYTLKACDQFGNDLQGVMFADTQQRCYSSTKPCSIVHPKRLSFSHFQSDINNTLFDLERTKIGDATDGYEVLSELYRKQASGYAYELKSSNTLSSHVNLVIDKHNIDSDTVKLITPHVLFEVDSNLKTLKLLCLSDTGAEDYIQFDFADERNAAKLDAARAKVLEKFPFYIITDGTSLFFSSDKNGAELIEDKQQVRDILTMARLASDDQYITATADKKFYALRVSTIPEHENGIQAIGVRTKDGILAIPIQDIAACSTLGFQRNALFTINHTALLDERSHKQFPLFQYRVLGEFIKNNTELHIEASPYFRVVSPSITGDNKIIKGSTDLINDIIDINPVGTVGNSQKEFMKKVLEHREKVAIDDTVEEYIPYFKKALSNPEPRETISGNAAHELFSTLPVYIGDKIEVPSDYYTIGYSVKSKVNGIDVALPYASYGLINEKDVIIYDTIADSEIALPRDTEYFLKIVRDPASDAHIFKLCNASGETPQNIPSHLLTPEVIVDIPMKNWDLKRMYEETADYVAFKLSPQHTKGSGCVSSINIIPTPDNYLSNSYAPGQPVAHLSPTSTGVFHGIPGTVLTHHSFLNATPVVDIVISNNDAKSSFDARMLTVQTAANMHPLFLVVSGDKIAFTADKNDKNLQFQPAAEYPYSLLMEWLRKVVTFPQNNEFKLMLTLADTPINKHAIPFNITPVDDSAHLVTQDIIQESKLFFDLSDYSICFAGKNNMVLEENLPWMENYILSAIIPMFFKIGLQADIQESQTTYQLAAINKKHIAVEEIGKVIEQHLRSIKAIPELPEPSFLPDYNNTTECFVSEVADTDDKSHSGTVAPAPEGSNTSSSKTPKDTKFDPFHTHSEENEYKYAVADPVQEANRETNEDVAANPVQEANSDDTSSNPPAILTTREERDVQLERQEPNSHANIAYYQPLDPNHPENYPLWINATYDEARKFYTNVNAQYMSGEISYEKAMILYDNIILDACQQENFQVRDGTVSREGSVVTIGDHDFGNIQHLNQMFS</sequence>